<dbReference type="Pfam" id="PF13828">
    <property type="entry name" value="DUF4190"/>
    <property type="match status" value="1"/>
</dbReference>
<evidence type="ECO:0000313" key="4">
    <source>
        <dbReference type="Proteomes" id="UP000243784"/>
    </source>
</evidence>
<dbReference type="STRING" id="535712.A4Z71_05760"/>
<dbReference type="OrthoDB" id="4374883at2"/>
<dbReference type="EMBL" id="CP015208">
    <property type="protein sequence ID" value="AOY56455.1"/>
    <property type="molecule type" value="Genomic_DNA"/>
</dbReference>
<keyword evidence="1" id="KW-0472">Membrane</keyword>
<dbReference type="Proteomes" id="UP000243784">
    <property type="component" value="Chromosome"/>
</dbReference>
<reference evidence="3 4" key="1">
    <citation type="journal article" date="2016" name="Biochim. Biophys. Acta">
        <title>Photochemical characterization of actinorhodopsin and its functional existence in the natural host.</title>
        <authorList>
            <person name="Nakamura S."/>
            <person name="Kikukawa T."/>
            <person name="Tamogami J."/>
            <person name="Kamiya M."/>
            <person name="Aizawa T."/>
            <person name="Hahn M.W."/>
            <person name="Ihara K."/>
            <person name="Kamo N."/>
            <person name="Demura M."/>
        </authorList>
    </citation>
    <scope>NUCLEOTIDE SEQUENCE [LARGE SCALE GENOMIC DNA]</scope>
    <source>
        <strain evidence="3 4">MWH-Dar1</strain>
    </source>
</reference>
<feature type="transmembrane region" description="Helical" evidence="1">
    <location>
        <begin position="35"/>
        <end position="61"/>
    </location>
</feature>
<organism evidence="3 4">
    <name type="scientific">Candidatus Rhodoluna planktonica</name>
    <dbReference type="NCBI Taxonomy" id="535712"/>
    <lineage>
        <taxon>Bacteria</taxon>
        <taxon>Bacillati</taxon>
        <taxon>Actinomycetota</taxon>
        <taxon>Actinomycetes</taxon>
        <taxon>Micrococcales</taxon>
        <taxon>Microbacteriaceae</taxon>
        <taxon>Luna cluster</taxon>
        <taxon>Luna-1 subcluster</taxon>
        <taxon>Rhodoluna</taxon>
    </lineage>
</organism>
<feature type="domain" description="DUF4190" evidence="2">
    <location>
        <begin position="35"/>
        <end position="90"/>
    </location>
</feature>
<gene>
    <name evidence="3" type="ORF">A4Z71_05760</name>
</gene>
<feature type="transmembrane region" description="Helical" evidence="1">
    <location>
        <begin position="73"/>
        <end position="98"/>
    </location>
</feature>
<proteinExistence type="predicted"/>
<evidence type="ECO:0000259" key="2">
    <source>
        <dbReference type="Pfam" id="PF13828"/>
    </source>
</evidence>
<sequence>MAKATEANETSVYSTDSADKSKSATKYDFTKLNTLAVVAFAAALTSIGAVAAIITGHISLAQIKKSGENGRPLALAGLVIGYLTIFLWIIGSIGWLLFKLSYLGGGYGYNSELFFNGGQMGPGMMFDRD</sequence>
<protein>
    <recommendedName>
        <fullName evidence="2">DUF4190 domain-containing protein</fullName>
    </recommendedName>
</protein>
<keyword evidence="1" id="KW-1133">Transmembrane helix</keyword>
<dbReference type="KEGG" id="rpla:A4Z71_05760"/>
<keyword evidence="4" id="KW-1185">Reference proteome</keyword>
<evidence type="ECO:0000256" key="1">
    <source>
        <dbReference type="SAM" id="Phobius"/>
    </source>
</evidence>
<name>A0A1D9E054_9MICO</name>
<keyword evidence="1" id="KW-0812">Transmembrane</keyword>
<dbReference type="InterPro" id="IPR025241">
    <property type="entry name" value="DUF4190"/>
</dbReference>
<dbReference type="AlphaFoldDB" id="A0A1D9E054"/>
<evidence type="ECO:0000313" key="3">
    <source>
        <dbReference type="EMBL" id="AOY56455.1"/>
    </source>
</evidence>
<accession>A0A1D9E054</accession>
<dbReference type="RefSeq" id="WP_070954960.1">
    <property type="nucleotide sequence ID" value="NZ_CP015208.1"/>
</dbReference>